<sequence>MCAHVGVDTESHMSHLALGSSQFVDNLQLGNRLHVEAEDSIIKCQINFPVGLAHSGKHDFIGRESGFDCRTNFSAAHTIGSHATFTNDGEHFGIGVGLYRIVDVEVRVTL</sequence>
<evidence type="ECO:0000313" key="1">
    <source>
        <dbReference type="EMBL" id="MPN10703.1"/>
    </source>
</evidence>
<accession>A0A645FE87</accession>
<proteinExistence type="predicted"/>
<reference evidence="1" key="1">
    <citation type="submission" date="2019-08" db="EMBL/GenBank/DDBJ databases">
        <authorList>
            <person name="Kucharzyk K."/>
            <person name="Murdoch R.W."/>
            <person name="Higgins S."/>
            <person name="Loffler F."/>
        </authorList>
    </citation>
    <scope>NUCLEOTIDE SEQUENCE</scope>
</reference>
<dbReference type="EMBL" id="VSSQ01056868">
    <property type="protein sequence ID" value="MPN10703.1"/>
    <property type="molecule type" value="Genomic_DNA"/>
</dbReference>
<organism evidence="1">
    <name type="scientific">bioreactor metagenome</name>
    <dbReference type="NCBI Taxonomy" id="1076179"/>
    <lineage>
        <taxon>unclassified sequences</taxon>
        <taxon>metagenomes</taxon>
        <taxon>ecological metagenomes</taxon>
    </lineage>
</organism>
<protein>
    <submittedName>
        <fullName evidence="1">Uncharacterized protein</fullName>
    </submittedName>
</protein>
<gene>
    <name evidence="1" type="ORF">SDC9_158000</name>
</gene>
<dbReference type="AlphaFoldDB" id="A0A645FE87"/>
<name>A0A645FE87_9ZZZZ</name>
<comment type="caution">
    <text evidence="1">The sequence shown here is derived from an EMBL/GenBank/DDBJ whole genome shotgun (WGS) entry which is preliminary data.</text>
</comment>